<dbReference type="VEuPathDB" id="FungiDB:JI435_401860"/>
<reference evidence="2" key="1">
    <citation type="journal article" date="2021" name="BMC Genomics">
        <title>Chromosome-level genome assembly and manually-curated proteome of model necrotroph Parastagonospora nodorum Sn15 reveals a genome-wide trove of candidate effector homologs, and redundancy of virulence-related functions within an accessory chromosome.</title>
        <authorList>
            <person name="Bertazzoni S."/>
            <person name="Jones D.A.B."/>
            <person name="Phan H.T."/>
            <person name="Tan K.-C."/>
            <person name="Hane J.K."/>
        </authorList>
    </citation>
    <scope>NUCLEOTIDE SEQUENCE [LARGE SCALE GENOMIC DNA]</scope>
    <source>
        <strain evidence="2">SN15 / ATCC MYA-4574 / FGSC 10173)</strain>
    </source>
</reference>
<accession>A0A7U2ESH7</accession>
<evidence type="ECO:0000313" key="1">
    <source>
        <dbReference type="EMBL" id="QRC91971.1"/>
    </source>
</evidence>
<dbReference type="EMBL" id="CP069024">
    <property type="protein sequence ID" value="QRC91971.1"/>
    <property type="molecule type" value="Genomic_DNA"/>
</dbReference>
<dbReference type="AlphaFoldDB" id="A0A7U2ESH7"/>
<name>A0A7U2ESH7_PHANO</name>
<organism evidence="1 2">
    <name type="scientific">Phaeosphaeria nodorum (strain SN15 / ATCC MYA-4574 / FGSC 10173)</name>
    <name type="common">Glume blotch fungus</name>
    <name type="synonym">Parastagonospora nodorum</name>
    <dbReference type="NCBI Taxonomy" id="321614"/>
    <lineage>
        <taxon>Eukaryota</taxon>
        <taxon>Fungi</taxon>
        <taxon>Dikarya</taxon>
        <taxon>Ascomycota</taxon>
        <taxon>Pezizomycotina</taxon>
        <taxon>Dothideomycetes</taxon>
        <taxon>Pleosporomycetidae</taxon>
        <taxon>Pleosporales</taxon>
        <taxon>Pleosporineae</taxon>
        <taxon>Phaeosphaeriaceae</taxon>
        <taxon>Parastagonospora</taxon>
    </lineage>
</organism>
<proteinExistence type="predicted"/>
<gene>
    <name evidence="1" type="ORF">JI435_401860</name>
</gene>
<protein>
    <submittedName>
        <fullName evidence="1">Uncharacterized protein</fullName>
    </submittedName>
</protein>
<dbReference type="Proteomes" id="UP000663193">
    <property type="component" value="Chromosome 2"/>
</dbReference>
<sequence>MQMGAHHVLLVAFVKTPAVPYRHSIHIVSVCGVFTRLSDVWTEHEARFVSQVSVDIVTSGACVVSVHSLCSELLPAQRVRLHVHTKLYRINVKST</sequence>
<keyword evidence="2" id="KW-1185">Reference proteome</keyword>
<evidence type="ECO:0000313" key="2">
    <source>
        <dbReference type="Proteomes" id="UP000663193"/>
    </source>
</evidence>